<dbReference type="Proteomes" id="UP000030746">
    <property type="component" value="Unassembled WGS sequence"/>
</dbReference>
<dbReference type="GO" id="GO:0004888">
    <property type="term" value="F:transmembrane signaling receptor activity"/>
    <property type="evidence" value="ECO:0007669"/>
    <property type="project" value="InterPro"/>
</dbReference>
<dbReference type="GeneID" id="20238074"/>
<keyword evidence="1" id="KW-1133">Transmembrane helix</keyword>
<dbReference type="CTD" id="20238074"/>
<dbReference type="Gene3D" id="1.20.58.390">
    <property type="entry name" value="Neurotransmitter-gated ion-channel transmembrane domain"/>
    <property type="match status" value="1"/>
</dbReference>
<dbReference type="GO" id="GO:0016020">
    <property type="term" value="C:membrane"/>
    <property type="evidence" value="ECO:0007669"/>
    <property type="project" value="InterPro"/>
</dbReference>
<feature type="transmembrane region" description="Helical" evidence="1">
    <location>
        <begin position="262"/>
        <end position="280"/>
    </location>
</feature>
<dbReference type="InterPro" id="IPR006202">
    <property type="entry name" value="Neur_chan_lig-bd"/>
</dbReference>
<dbReference type="KEGG" id="lgi:LOTGIDRAFT_159539"/>
<feature type="domain" description="Neurotransmitter-gated ion-channel ligand-binding" evidence="2">
    <location>
        <begin position="71"/>
        <end position="259"/>
    </location>
</feature>
<dbReference type="Pfam" id="PF02931">
    <property type="entry name" value="Neur_chan_LBD"/>
    <property type="match status" value="1"/>
</dbReference>
<gene>
    <name evidence="3" type="ORF">LOTGIDRAFT_159539</name>
</gene>
<dbReference type="InterPro" id="IPR038050">
    <property type="entry name" value="Neuro_actylchol_rec"/>
</dbReference>
<evidence type="ECO:0000259" key="2">
    <source>
        <dbReference type="Pfam" id="PF02931"/>
    </source>
</evidence>
<dbReference type="RefSeq" id="XP_009052302.1">
    <property type="nucleotide sequence ID" value="XM_009054054.1"/>
</dbReference>
<keyword evidence="1" id="KW-0812">Transmembrane</keyword>
<dbReference type="HOGENOM" id="CLU_037554_1_0_1"/>
<evidence type="ECO:0000313" key="3">
    <source>
        <dbReference type="EMBL" id="ESO96801.1"/>
    </source>
</evidence>
<dbReference type="InterPro" id="IPR036734">
    <property type="entry name" value="Neur_chan_lig-bd_sf"/>
</dbReference>
<protein>
    <recommendedName>
        <fullName evidence="2">Neurotransmitter-gated ion-channel ligand-binding domain-containing protein</fullName>
    </recommendedName>
</protein>
<dbReference type="PANTHER" id="PTHR18945">
    <property type="entry name" value="NEUROTRANSMITTER GATED ION CHANNEL"/>
    <property type="match status" value="1"/>
</dbReference>
<proteinExistence type="predicted"/>
<keyword evidence="1" id="KW-0472">Membrane</keyword>
<sequence length="390" mass="45596">MEQNDNQNQNQNHSQMPEVHTYTPVKLTDAFRRLMFTIEKGKTIIEGCTNVVFNMNERVAPQKTQFLGCRKDKVTVELKCAFLQILNIETVDQVFEAEVFVQAKWQEPALQKAAELNDKSMYDPTEHWIPRMTVLNAVGDLAFNRRNFAVHFNQKGYKYPVVTLLWRFKGTFRENLELKHFPFDVQDLSLELSTERSADEVHLIEDQQALSTVNTRTFEDAGEWDLYEHVETFRYSTTREYISSTVHPIIFAQCRVKRKIGFYMWNIVFIVALISISTFCMATEEPNTVDRMYNNVTLLMTAFIFKMAIHQSLPTISYLTYLDVYVIVTLVFLCLQIAENSLMACLSKKITKQKLYTWDVFCIETIAVIYVLFHIMFLVYIYLTVVTVKL</sequence>
<organism evidence="3 4">
    <name type="scientific">Lottia gigantea</name>
    <name type="common">Giant owl limpet</name>
    <dbReference type="NCBI Taxonomy" id="225164"/>
    <lineage>
        <taxon>Eukaryota</taxon>
        <taxon>Metazoa</taxon>
        <taxon>Spiralia</taxon>
        <taxon>Lophotrochozoa</taxon>
        <taxon>Mollusca</taxon>
        <taxon>Gastropoda</taxon>
        <taxon>Patellogastropoda</taxon>
        <taxon>Lottioidea</taxon>
        <taxon>Lottiidae</taxon>
        <taxon>Lottia</taxon>
    </lineage>
</organism>
<accession>V4AST1</accession>
<dbReference type="EMBL" id="KB201362">
    <property type="protein sequence ID" value="ESO96801.1"/>
    <property type="molecule type" value="Genomic_DNA"/>
</dbReference>
<evidence type="ECO:0000256" key="1">
    <source>
        <dbReference type="SAM" id="Phobius"/>
    </source>
</evidence>
<feature type="transmembrane region" description="Helical" evidence="1">
    <location>
        <begin position="356"/>
        <end position="383"/>
    </location>
</feature>
<dbReference type="GO" id="GO:0005230">
    <property type="term" value="F:extracellular ligand-gated monoatomic ion channel activity"/>
    <property type="evidence" value="ECO:0007669"/>
    <property type="project" value="InterPro"/>
</dbReference>
<dbReference type="InterPro" id="IPR006201">
    <property type="entry name" value="Neur_channel"/>
</dbReference>
<name>V4AST1_LOTGI</name>
<dbReference type="SUPFAM" id="SSF63712">
    <property type="entry name" value="Nicotinic receptor ligand binding domain-like"/>
    <property type="match status" value="1"/>
</dbReference>
<reference evidence="3 4" key="1">
    <citation type="journal article" date="2013" name="Nature">
        <title>Insights into bilaterian evolution from three spiralian genomes.</title>
        <authorList>
            <person name="Simakov O."/>
            <person name="Marletaz F."/>
            <person name="Cho S.J."/>
            <person name="Edsinger-Gonzales E."/>
            <person name="Havlak P."/>
            <person name="Hellsten U."/>
            <person name="Kuo D.H."/>
            <person name="Larsson T."/>
            <person name="Lv J."/>
            <person name="Arendt D."/>
            <person name="Savage R."/>
            <person name="Osoegawa K."/>
            <person name="de Jong P."/>
            <person name="Grimwood J."/>
            <person name="Chapman J.A."/>
            <person name="Shapiro H."/>
            <person name="Aerts A."/>
            <person name="Otillar R.P."/>
            <person name="Terry A.Y."/>
            <person name="Boore J.L."/>
            <person name="Grigoriev I.V."/>
            <person name="Lindberg D.R."/>
            <person name="Seaver E.C."/>
            <person name="Weisblat D.A."/>
            <person name="Putnam N.H."/>
            <person name="Rokhsar D.S."/>
        </authorList>
    </citation>
    <scope>NUCLEOTIDE SEQUENCE [LARGE SCALE GENOMIC DNA]</scope>
</reference>
<dbReference type="OMA" id="NQWDPRI"/>
<feature type="transmembrane region" description="Helical" evidence="1">
    <location>
        <begin position="315"/>
        <end position="335"/>
    </location>
</feature>
<dbReference type="Gene3D" id="2.70.170.10">
    <property type="entry name" value="Neurotransmitter-gated ion-channel ligand-binding domain"/>
    <property type="match status" value="1"/>
</dbReference>
<dbReference type="OrthoDB" id="5975154at2759"/>
<keyword evidence="4" id="KW-1185">Reference proteome</keyword>
<dbReference type="AlphaFoldDB" id="V4AST1"/>
<evidence type="ECO:0000313" key="4">
    <source>
        <dbReference type="Proteomes" id="UP000030746"/>
    </source>
</evidence>